<comment type="caution">
    <text evidence="2">The sequence shown here is derived from an EMBL/GenBank/DDBJ whole genome shotgun (WGS) entry which is preliminary data.</text>
</comment>
<accession>A0A8T2PK21</accession>
<sequence length="148" mass="15720">MPAEPLVWAPLRSVSPGRIPLIRSTSECAAHCAGVRCVPGSCSDVGQLTNRFPIAALATMRQRVSPPLQGQQPSRNGDAPATAAARSPFITTHALAEEIGPQNPVQAEPSPFRGMGDGLMAESESPLCSNSLRSCQENEEVEKEEEVE</sequence>
<gene>
    <name evidence="2" type="ORF">JZ751_022782</name>
</gene>
<organism evidence="2 3">
    <name type="scientific">Albula glossodonta</name>
    <name type="common">roundjaw bonefish</name>
    <dbReference type="NCBI Taxonomy" id="121402"/>
    <lineage>
        <taxon>Eukaryota</taxon>
        <taxon>Metazoa</taxon>
        <taxon>Chordata</taxon>
        <taxon>Craniata</taxon>
        <taxon>Vertebrata</taxon>
        <taxon>Euteleostomi</taxon>
        <taxon>Actinopterygii</taxon>
        <taxon>Neopterygii</taxon>
        <taxon>Teleostei</taxon>
        <taxon>Albuliformes</taxon>
        <taxon>Albulidae</taxon>
        <taxon>Albula</taxon>
    </lineage>
</organism>
<feature type="compositionally biased region" description="Polar residues" evidence="1">
    <location>
        <begin position="126"/>
        <end position="135"/>
    </location>
</feature>
<evidence type="ECO:0000313" key="2">
    <source>
        <dbReference type="EMBL" id="KAG9351531.1"/>
    </source>
</evidence>
<name>A0A8T2PK21_9TELE</name>
<protein>
    <submittedName>
        <fullName evidence="2">Uncharacterized protein</fullName>
    </submittedName>
</protein>
<evidence type="ECO:0000256" key="1">
    <source>
        <dbReference type="SAM" id="MobiDB-lite"/>
    </source>
</evidence>
<feature type="non-terminal residue" evidence="2">
    <location>
        <position position="148"/>
    </location>
</feature>
<feature type="region of interest" description="Disordered" evidence="1">
    <location>
        <begin position="63"/>
        <end position="148"/>
    </location>
</feature>
<feature type="compositionally biased region" description="Acidic residues" evidence="1">
    <location>
        <begin position="137"/>
        <end position="148"/>
    </location>
</feature>
<dbReference type="EMBL" id="JAFBMS010000006">
    <property type="protein sequence ID" value="KAG9351531.1"/>
    <property type="molecule type" value="Genomic_DNA"/>
</dbReference>
<reference evidence="2" key="1">
    <citation type="thesis" date="2021" institute="BYU ScholarsArchive" country="Provo, UT, USA">
        <title>Applications of and Algorithms for Genome Assembly and Genomic Analyses with an Emphasis on Marine Teleosts.</title>
        <authorList>
            <person name="Pickett B.D."/>
        </authorList>
    </citation>
    <scope>NUCLEOTIDE SEQUENCE</scope>
    <source>
        <strain evidence="2">HI-2016</strain>
    </source>
</reference>
<proteinExistence type="predicted"/>
<dbReference type="AlphaFoldDB" id="A0A8T2PK21"/>
<dbReference type="Proteomes" id="UP000824540">
    <property type="component" value="Unassembled WGS sequence"/>
</dbReference>
<evidence type="ECO:0000313" key="3">
    <source>
        <dbReference type="Proteomes" id="UP000824540"/>
    </source>
</evidence>
<keyword evidence="3" id="KW-1185">Reference proteome</keyword>